<dbReference type="Gene3D" id="2.60.40.10">
    <property type="entry name" value="Immunoglobulins"/>
    <property type="match status" value="5"/>
</dbReference>
<dbReference type="SUPFAM" id="SSF48726">
    <property type="entry name" value="Immunoglobulin"/>
    <property type="match status" value="5"/>
</dbReference>
<dbReference type="PANTHER" id="PTHR11640">
    <property type="entry name" value="NEPHRIN"/>
    <property type="match status" value="1"/>
</dbReference>
<dbReference type="InterPro" id="IPR003598">
    <property type="entry name" value="Ig_sub2"/>
</dbReference>
<feature type="compositionally biased region" description="Polar residues" evidence="6">
    <location>
        <begin position="1"/>
        <end position="31"/>
    </location>
</feature>
<comment type="caution">
    <text evidence="9">The sequence shown here is derived from an EMBL/GenBank/DDBJ whole genome shotgun (WGS) entry which is preliminary data.</text>
</comment>
<proteinExistence type="predicted"/>
<name>A0ABP1QXC6_9HEXA</name>
<evidence type="ECO:0000256" key="2">
    <source>
        <dbReference type="ARBA" id="ARBA00023136"/>
    </source>
</evidence>
<keyword evidence="4" id="KW-0325">Glycoprotein</keyword>
<dbReference type="InterPro" id="IPR051275">
    <property type="entry name" value="Cell_adhesion_signaling"/>
</dbReference>
<feature type="region of interest" description="Disordered" evidence="6">
    <location>
        <begin position="1"/>
        <end position="112"/>
    </location>
</feature>
<keyword evidence="7" id="KW-1133">Transmembrane helix</keyword>
<dbReference type="Pfam" id="PF08205">
    <property type="entry name" value="C2-set_2"/>
    <property type="match status" value="1"/>
</dbReference>
<sequence>MAGATSNVNNSPEDSQQQQRQPTSLMLQKQSKALEDGDGVDDADDSDLLVDSSALLMGSPSTSMLLEQEKPQDEQQQQSHHDTEKKQQQLRRRSSIDDDDDDGEGGILRNSAALVKDDKSRLINSDDISSSSSISATSISSSGGSSIRNSNGGGVVQNNKQSMTMTANEEDVLNDDGDVNDGLLPLLQRDSPALAIPLVASPPVLIHKIKVKPGHELKLKCDLNNTYGRIMWLLNGNPIRTDNGRYSIQGPSARDRSMEGRLTINNVLPEDNGVWQCHETKFDGKEHVSKPIWVIVLAAPRAVHLEFDGRRISPSSAIVAPSPSTRVTFREKDNVSIQCVVEGGNPPPKVYWFLGNKNLTNSSQLRSEYLEDDKIYITRSSLVIGNISRTDHNKSVLCIVDHELLNQVSGSSMSSSTSNNVQDSAPSAPTSMALSSSFLRAMAHFNVEYAPSFVISRIPGFGYPIREGISMALKCEVDANPPSRPLWMKDGAEPLVPQSDEGFLNFTTVTRNHTGWYKCISHHSMGKFSSVGYYLTVRFEPTIVHQPPPRVEASLGDKVHMKCEAEGRPSPALCWSRIGYGGSLTTVGSGQDLILDKILYQEAGNYRCVAQNRVGLEERRAQTHDVLIVVTGRPVVYPTNRTIMGFAGQPLSLSVEMCANPPPERAFWIFGSVALRPGSRHRNKYVAQKLSVSDRSTDCYLAVLTILTVSDEDAGEYMFFVKNSKGIHEGTVLLNITQASYSVSVSTSRAYGDSHHVSSKGHRFWDNVVFGFYSTIIINLMLYVAFSVRQFELAESFTNKRSIRNSADLIVR</sequence>
<dbReference type="InterPro" id="IPR013162">
    <property type="entry name" value="CD80_C2-set"/>
</dbReference>
<feature type="domain" description="Ig-like" evidence="8">
    <location>
        <begin position="197"/>
        <end position="277"/>
    </location>
</feature>
<dbReference type="EMBL" id="CAXLJM020000046">
    <property type="protein sequence ID" value="CAL8111237.1"/>
    <property type="molecule type" value="Genomic_DNA"/>
</dbReference>
<protein>
    <recommendedName>
        <fullName evidence="8">Ig-like domain-containing protein</fullName>
    </recommendedName>
</protein>
<evidence type="ECO:0000256" key="5">
    <source>
        <dbReference type="ARBA" id="ARBA00023319"/>
    </source>
</evidence>
<keyword evidence="3" id="KW-1015">Disulfide bond</keyword>
<evidence type="ECO:0000313" key="9">
    <source>
        <dbReference type="EMBL" id="CAL8111237.1"/>
    </source>
</evidence>
<evidence type="ECO:0000259" key="8">
    <source>
        <dbReference type="PROSITE" id="PS50835"/>
    </source>
</evidence>
<feature type="region of interest" description="Disordered" evidence="6">
    <location>
        <begin position="124"/>
        <end position="158"/>
    </location>
</feature>
<accession>A0ABP1QXC6</accession>
<dbReference type="Pfam" id="PF13927">
    <property type="entry name" value="Ig_3"/>
    <property type="match status" value="2"/>
</dbReference>
<evidence type="ECO:0000313" key="10">
    <source>
        <dbReference type="Proteomes" id="UP001642540"/>
    </source>
</evidence>
<dbReference type="InterPro" id="IPR003599">
    <property type="entry name" value="Ig_sub"/>
</dbReference>
<gene>
    <name evidence="9" type="ORF">ODALV1_LOCUS14853</name>
</gene>
<evidence type="ECO:0000256" key="6">
    <source>
        <dbReference type="SAM" id="MobiDB-lite"/>
    </source>
</evidence>
<keyword evidence="10" id="KW-1185">Reference proteome</keyword>
<dbReference type="InterPro" id="IPR007110">
    <property type="entry name" value="Ig-like_dom"/>
</dbReference>
<evidence type="ECO:0000256" key="1">
    <source>
        <dbReference type="ARBA" id="ARBA00004479"/>
    </source>
</evidence>
<feature type="domain" description="Ig-like" evidence="8">
    <location>
        <begin position="314"/>
        <end position="418"/>
    </location>
</feature>
<feature type="compositionally biased region" description="Low complexity" evidence="6">
    <location>
        <begin position="124"/>
        <end position="150"/>
    </location>
</feature>
<feature type="domain" description="Ig-like" evidence="8">
    <location>
        <begin position="451"/>
        <end position="536"/>
    </location>
</feature>
<dbReference type="InterPro" id="IPR036179">
    <property type="entry name" value="Ig-like_dom_sf"/>
</dbReference>
<dbReference type="SMART" id="SM00408">
    <property type="entry name" value="IGc2"/>
    <property type="match status" value="4"/>
</dbReference>
<feature type="compositionally biased region" description="Acidic residues" evidence="6">
    <location>
        <begin position="36"/>
        <end position="48"/>
    </location>
</feature>
<dbReference type="PROSITE" id="PS50835">
    <property type="entry name" value="IG_LIKE"/>
    <property type="match status" value="4"/>
</dbReference>
<evidence type="ECO:0000256" key="4">
    <source>
        <dbReference type="ARBA" id="ARBA00023180"/>
    </source>
</evidence>
<feature type="transmembrane region" description="Helical" evidence="7">
    <location>
        <begin position="764"/>
        <end position="786"/>
    </location>
</feature>
<dbReference type="Proteomes" id="UP001642540">
    <property type="component" value="Unassembled WGS sequence"/>
</dbReference>
<organism evidence="9 10">
    <name type="scientific">Orchesella dallaii</name>
    <dbReference type="NCBI Taxonomy" id="48710"/>
    <lineage>
        <taxon>Eukaryota</taxon>
        <taxon>Metazoa</taxon>
        <taxon>Ecdysozoa</taxon>
        <taxon>Arthropoda</taxon>
        <taxon>Hexapoda</taxon>
        <taxon>Collembola</taxon>
        <taxon>Entomobryomorpha</taxon>
        <taxon>Entomobryoidea</taxon>
        <taxon>Orchesellidae</taxon>
        <taxon>Orchesellinae</taxon>
        <taxon>Orchesella</taxon>
    </lineage>
</organism>
<dbReference type="PANTHER" id="PTHR11640:SF155">
    <property type="entry name" value="IG-LIKE DOMAIN-CONTAINING PROTEIN"/>
    <property type="match status" value="1"/>
</dbReference>
<keyword evidence="2 7" id="KW-0472">Membrane</keyword>
<comment type="subcellular location">
    <subcellularLocation>
        <location evidence="1">Membrane</location>
        <topology evidence="1">Single-pass type I membrane protein</topology>
    </subcellularLocation>
</comment>
<keyword evidence="7" id="KW-0812">Transmembrane</keyword>
<reference evidence="9 10" key="1">
    <citation type="submission" date="2024-08" db="EMBL/GenBank/DDBJ databases">
        <authorList>
            <person name="Cucini C."/>
            <person name="Frati F."/>
        </authorList>
    </citation>
    <scope>NUCLEOTIDE SEQUENCE [LARGE SCALE GENOMIC DNA]</scope>
</reference>
<evidence type="ECO:0000256" key="7">
    <source>
        <dbReference type="SAM" id="Phobius"/>
    </source>
</evidence>
<dbReference type="InterPro" id="IPR013783">
    <property type="entry name" value="Ig-like_fold"/>
</dbReference>
<feature type="compositionally biased region" description="Basic and acidic residues" evidence="6">
    <location>
        <begin position="67"/>
        <end position="87"/>
    </location>
</feature>
<feature type="domain" description="Ig-like" evidence="8">
    <location>
        <begin position="541"/>
        <end position="624"/>
    </location>
</feature>
<evidence type="ECO:0000256" key="3">
    <source>
        <dbReference type="ARBA" id="ARBA00023157"/>
    </source>
</evidence>
<keyword evidence="5" id="KW-0393">Immunoglobulin domain</keyword>
<dbReference type="SMART" id="SM00409">
    <property type="entry name" value="IG"/>
    <property type="match status" value="5"/>
</dbReference>